<evidence type="ECO:0000256" key="3">
    <source>
        <dbReference type="ARBA" id="ARBA00023163"/>
    </source>
</evidence>
<evidence type="ECO:0000259" key="5">
    <source>
        <dbReference type="PROSITE" id="PS50977"/>
    </source>
</evidence>
<accession>A0A401FWA2</accession>
<proteinExistence type="predicted"/>
<dbReference type="PANTHER" id="PTHR47506">
    <property type="entry name" value="TRANSCRIPTIONAL REGULATORY PROTEIN"/>
    <property type="match status" value="1"/>
</dbReference>
<dbReference type="AlphaFoldDB" id="A0A401FWA2"/>
<dbReference type="Gene3D" id="1.10.357.10">
    <property type="entry name" value="Tetracycline Repressor, domain 2"/>
    <property type="match status" value="1"/>
</dbReference>
<organism evidence="6 7">
    <name type="scientific">Desulfonema ishimotonii</name>
    <dbReference type="NCBI Taxonomy" id="45657"/>
    <lineage>
        <taxon>Bacteria</taxon>
        <taxon>Pseudomonadati</taxon>
        <taxon>Thermodesulfobacteriota</taxon>
        <taxon>Desulfobacteria</taxon>
        <taxon>Desulfobacterales</taxon>
        <taxon>Desulfococcaceae</taxon>
        <taxon>Desulfonema</taxon>
    </lineage>
</organism>
<evidence type="ECO:0000313" key="6">
    <source>
        <dbReference type="EMBL" id="GBC61246.1"/>
    </source>
</evidence>
<keyword evidence="1" id="KW-0805">Transcription regulation</keyword>
<dbReference type="Gene3D" id="1.10.10.60">
    <property type="entry name" value="Homeodomain-like"/>
    <property type="match status" value="1"/>
</dbReference>
<keyword evidence="7" id="KW-1185">Reference proteome</keyword>
<evidence type="ECO:0000313" key="7">
    <source>
        <dbReference type="Proteomes" id="UP000288096"/>
    </source>
</evidence>
<comment type="caution">
    <text evidence="6">The sequence shown here is derived from an EMBL/GenBank/DDBJ whole genome shotgun (WGS) entry which is preliminary data.</text>
</comment>
<sequence length="195" mass="22263">MSPKKKLILKAAAALFAEKGFRDTSIAELSKMTGAAEGTIFYHFKTKEDIFISILKNVREGIVREFNQYVHGREFENGMAMLEGVIGFYLYLAGQMEDWFMLLYRHYPYQLAKVNPVCREHLEAIYNCLANLFEDAIRQGQADGSIGNVSPRKTALIIFSMVNGLVWFKVYELYDAGTLFDELIISCRKILCNDS</sequence>
<dbReference type="InterPro" id="IPR001647">
    <property type="entry name" value="HTH_TetR"/>
</dbReference>
<dbReference type="PROSITE" id="PS01081">
    <property type="entry name" value="HTH_TETR_1"/>
    <property type="match status" value="1"/>
</dbReference>
<name>A0A401FWA2_9BACT</name>
<dbReference type="RefSeq" id="WP_124328555.1">
    <property type="nucleotide sequence ID" value="NZ_BEXT01000001.1"/>
</dbReference>
<dbReference type="PRINTS" id="PR00455">
    <property type="entry name" value="HTHTETR"/>
</dbReference>
<evidence type="ECO:0000256" key="4">
    <source>
        <dbReference type="PROSITE-ProRule" id="PRU00335"/>
    </source>
</evidence>
<dbReference type="OrthoDB" id="5394806at2"/>
<protein>
    <submittedName>
        <fullName evidence="6">TetR family transcriptional regulator</fullName>
    </submittedName>
</protein>
<feature type="domain" description="HTH tetR-type" evidence="5">
    <location>
        <begin position="2"/>
        <end position="62"/>
    </location>
</feature>
<dbReference type="InterPro" id="IPR036271">
    <property type="entry name" value="Tet_transcr_reg_TetR-rel_C_sf"/>
</dbReference>
<reference evidence="7" key="2">
    <citation type="submission" date="2019-01" db="EMBL/GenBank/DDBJ databases">
        <title>Genome sequence of Desulfonema ishimotonii strain Tokyo 01.</title>
        <authorList>
            <person name="Fukui M."/>
        </authorList>
    </citation>
    <scope>NUCLEOTIDE SEQUENCE [LARGE SCALE GENOMIC DNA]</scope>
    <source>
        <strain evidence="7">Tokyo 01</strain>
    </source>
</reference>
<keyword evidence="2 4" id="KW-0238">DNA-binding</keyword>
<evidence type="ECO:0000256" key="2">
    <source>
        <dbReference type="ARBA" id="ARBA00023125"/>
    </source>
</evidence>
<keyword evidence="3" id="KW-0804">Transcription</keyword>
<dbReference type="Pfam" id="PF00440">
    <property type="entry name" value="TetR_N"/>
    <property type="match status" value="1"/>
</dbReference>
<dbReference type="PROSITE" id="PS50977">
    <property type="entry name" value="HTH_TETR_2"/>
    <property type="match status" value="1"/>
</dbReference>
<dbReference type="SUPFAM" id="SSF46689">
    <property type="entry name" value="Homeodomain-like"/>
    <property type="match status" value="1"/>
</dbReference>
<dbReference type="PANTHER" id="PTHR47506:SF1">
    <property type="entry name" value="HTH-TYPE TRANSCRIPTIONAL REGULATOR YJDC"/>
    <property type="match status" value="1"/>
</dbReference>
<dbReference type="GO" id="GO:0003677">
    <property type="term" value="F:DNA binding"/>
    <property type="evidence" value="ECO:0007669"/>
    <property type="project" value="UniProtKB-UniRule"/>
</dbReference>
<dbReference type="InterPro" id="IPR023772">
    <property type="entry name" value="DNA-bd_HTH_TetR-type_CS"/>
</dbReference>
<dbReference type="SUPFAM" id="SSF48498">
    <property type="entry name" value="Tetracyclin repressor-like, C-terminal domain"/>
    <property type="match status" value="1"/>
</dbReference>
<gene>
    <name evidence="6" type="ORF">DENIS_2206</name>
</gene>
<dbReference type="Proteomes" id="UP000288096">
    <property type="component" value="Unassembled WGS sequence"/>
</dbReference>
<reference evidence="7" key="1">
    <citation type="submission" date="2017-11" db="EMBL/GenBank/DDBJ databases">
        <authorList>
            <person name="Watanabe M."/>
            <person name="Kojima H."/>
        </authorList>
    </citation>
    <scope>NUCLEOTIDE SEQUENCE [LARGE SCALE GENOMIC DNA]</scope>
    <source>
        <strain evidence="7">Tokyo 01</strain>
    </source>
</reference>
<dbReference type="EMBL" id="BEXT01000001">
    <property type="protein sequence ID" value="GBC61246.1"/>
    <property type="molecule type" value="Genomic_DNA"/>
</dbReference>
<feature type="DNA-binding region" description="H-T-H motif" evidence="4">
    <location>
        <begin position="25"/>
        <end position="44"/>
    </location>
</feature>
<dbReference type="InterPro" id="IPR009057">
    <property type="entry name" value="Homeodomain-like_sf"/>
</dbReference>
<evidence type="ECO:0000256" key="1">
    <source>
        <dbReference type="ARBA" id="ARBA00023015"/>
    </source>
</evidence>